<dbReference type="AlphaFoldDB" id="A0A1T5P9J3"/>
<comment type="subcellular location">
    <subcellularLocation>
        <location evidence="1">Cell outer membrane</location>
    </subcellularLocation>
</comment>
<dbReference type="RefSeq" id="WP_079472508.1">
    <property type="nucleotide sequence ID" value="NZ_FUZZ01000005.1"/>
</dbReference>
<dbReference type="InterPro" id="IPR011990">
    <property type="entry name" value="TPR-like_helical_dom_sf"/>
</dbReference>
<dbReference type="STRING" id="393003.SAMN05660461_5221"/>
<evidence type="ECO:0000313" key="8">
    <source>
        <dbReference type="EMBL" id="SKD09336.1"/>
    </source>
</evidence>
<dbReference type="Pfam" id="PF14322">
    <property type="entry name" value="SusD-like_3"/>
    <property type="match status" value="1"/>
</dbReference>
<organism evidence="8 9">
    <name type="scientific">Chitinophaga ginsengisegetis</name>
    <dbReference type="NCBI Taxonomy" id="393003"/>
    <lineage>
        <taxon>Bacteria</taxon>
        <taxon>Pseudomonadati</taxon>
        <taxon>Bacteroidota</taxon>
        <taxon>Chitinophagia</taxon>
        <taxon>Chitinophagales</taxon>
        <taxon>Chitinophagaceae</taxon>
        <taxon>Chitinophaga</taxon>
    </lineage>
</organism>
<comment type="similarity">
    <text evidence="2">Belongs to the SusD family.</text>
</comment>
<dbReference type="Proteomes" id="UP000190166">
    <property type="component" value="Unassembled WGS sequence"/>
</dbReference>
<keyword evidence="3" id="KW-0732">Signal</keyword>
<evidence type="ECO:0000256" key="1">
    <source>
        <dbReference type="ARBA" id="ARBA00004442"/>
    </source>
</evidence>
<dbReference type="SUPFAM" id="SSF48452">
    <property type="entry name" value="TPR-like"/>
    <property type="match status" value="1"/>
</dbReference>
<keyword evidence="5" id="KW-0998">Cell outer membrane</keyword>
<sequence>MKKSLLVIIGALCLVSCKKFLQEYSPTDVIPKSTHDFGEILYYEGYPTNSTLLQPWMVFLDDDTQCYTGPLLANSNVVFQAAPIFQWQPDMEPATAATGNVINFNTWSTYYKLLLGVNVALQYMDNSTGLQADKDQFKGEAYTLRALYHFMLVNIYAKPYNDSLTTPDKSPGVPIRKTADLSDAFLRRNTVKEVYNQIVSDLDSGIYLLDKYKATREYYRISHVAAHLLASRVFLYMEDWDKAISHADEVLKYHPQLMDLNTWGGMPDIEHKMLIGPSNIESIWNYGQAEEQLPYAYSEAYEISHDLVDCFEENDLRKQTGFYINPEFMKEFLTPDFSQMKNVPSVSGHNNELSNSWRSSEAYLNRAEACIQKYRKTGDGNAAAQALVSLNTLRANRIDRASFTPWTVKPGDVLLQMCRTERRRELYREEAHRWFDLRRYGMPSIKHIFTPNQVTVQVFRLPARDPQYVMPIPTDVLSRNPALTQNPLFAGKRLPE</sequence>
<reference evidence="8 9" key="1">
    <citation type="submission" date="2017-02" db="EMBL/GenBank/DDBJ databases">
        <authorList>
            <person name="Peterson S.W."/>
        </authorList>
    </citation>
    <scope>NUCLEOTIDE SEQUENCE [LARGE SCALE GENOMIC DNA]</scope>
    <source>
        <strain evidence="8 9">DSM 18108</strain>
    </source>
</reference>
<keyword evidence="4" id="KW-0472">Membrane</keyword>
<evidence type="ECO:0000256" key="3">
    <source>
        <dbReference type="ARBA" id="ARBA00022729"/>
    </source>
</evidence>
<dbReference type="EMBL" id="FUZZ01000005">
    <property type="protein sequence ID" value="SKD09336.1"/>
    <property type="molecule type" value="Genomic_DNA"/>
</dbReference>
<dbReference type="InterPro" id="IPR033985">
    <property type="entry name" value="SusD-like_N"/>
</dbReference>
<name>A0A1T5P9J3_9BACT</name>
<evidence type="ECO:0000256" key="2">
    <source>
        <dbReference type="ARBA" id="ARBA00006275"/>
    </source>
</evidence>
<keyword evidence="9" id="KW-1185">Reference proteome</keyword>
<gene>
    <name evidence="8" type="ORF">SAMN05660461_5221</name>
</gene>
<protein>
    <submittedName>
        <fullName evidence="8">SusD family protein</fullName>
    </submittedName>
</protein>
<dbReference type="Pfam" id="PF07980">
    <property type="entry name" value="SusD_RagB"/>
    <property type="match status" value="1"/>
</dbReference>
<evidence type="ECO:0000256" key="5">
    <source>
        <dbReference type="ARBA" id="ARBA00023237"/>
    </source>
</evidence>
<evidence type="ECO:0000256" key="4">
    <source>
        <dbReference type="ARBA" id="ARBA00023136"/>
    </source>
</evidence>
<accession>A0A1T5P9J3</accession>
<dbReference type="Gene3D" id="1.25.40.390">
    <property type="match status" value="1"/>
</dbReference>
<dbReference type="GO" id="GO:0009279">
    <property type="term" value="C:cell outer membrane"/>
    <property type="evidence" value="ECO:0007669"/>
    <property type="project" value="UniProtKB-SubCell"/>
</dbReference>
<evidence type="ECO:0000259" key="6">
    <source>
        <dbReference type="Pfam" id="PF07980"/>
    </source>
</evidence>
<proteinExistence type="inferred from homology"/>
<dbReference type="InterPro" id="IPR012944">
    <property type="entry name" value="SusD_RagB_dom"/>
</dbReference>
<feature type="domain" description="RagB/SusD" evidence="6">
    <location>
        <begin position="351"/>
        <end position="488"/>
    </location>
</feature>
<feature type="domain" description="SusD-like N-terminal" evidence="7">
    <location>
        <begin position="99"/>
        <end position="235"/>
    </location>
</feature>
<evidence type="ECO:0000313" key="9">
    <source>
        <dbReference type="Proteomes" id="UP000190166"/>
    </source>
</evidence>
<evidence type="ECO:0000259" key="7">
    <source>
        <dbReference type="Pfam" id="PF14322"/>
    </source>
</evidence>